<evidence type="ECO:0000256" key="1">
    <source>
        <dbReference type="SAM" id="MobiDB-lite"/>
    </source>
</evidence>
<feature type="compositionally biased region" description="Polar residues" evidence="1">
    <location>
        <begin position="409"/>
        <end position="418"/>
    </location>
</feature>
<evidence type="ECO:0000313" key="3">
    <source>
        <dbReference type="Proteomes" id="UP001652700"/>
    </source>
</evidence>
<dbReference type="InterPro" id="IPR005312">
    <property type="entry name" value="DUF1759"/>
</dbReference>
<name>A0ABM5IJ46_DIAVI</name>
<sequence length="624" mass="70570">MSTNKELIKRRGNLKQKLTMFEKFLTKKRNEKQTKNVIVEVEIRLANIEPVIDEFENIQYEIENMAENESEEFENRESFTDLYYSLVAQAKLIISPSSDKNECPNHPVESISSNLDSTHSVNVDQVQVNQVNCQIKLPTISLPHFQGLYGGWLEYHDTYDSLIHRNPGINSIQKFHYLRASLSGEAAQVISSLEISAANYDIAWNLLCERFANTRLVIYNHTKALFALQPIQKESSSHLRQLIDNISKNLRSLESLEQPVHSWDTLLIFMVASKLDATTAREWESYKPIGDLPTFEDMITFLKGKADLLEKLEVSKISHNSDRQSKFSRQPQSFLSFNGKACTFCNENHKIFNCAKFLECSTQERINHARESKLCTNCLYPGHFSSKCKYGSCKRCKGNHNTLLHLDRQQSTQSTDTNQRLENEPEHQVSLSAHSNGGQAILSTAVIQVFDKNGRVHHCRALLDCGSQSNLITRELAEKLALSRSEVNISIVGIGHAVSNIRSKCTAKIQSKQSSFSTSLSCLVVNRICDRIQAYSFNIGNLAIPQHLNLADPSFHVASKIDILIGVDTFWKILCVGQFSLGPSAPIMQKTKFGWIISGPTLQNLIGFHNARVTENLAYFPRLL</sequence>
<evidence type="ECO:0000313" key="2">
    <source>
        <dbReference type="EnsemblMetazoa" id="XP_028133980.2"/>
    </source>
</evidence>
<dbReference type="RefSeq" id="XP_028133980.2">
    <property type="nucleotide sequence ID" value="XM_028278179.2"/>
</dbReference>
<reference evidence="2" key="1">
    <citation type="submission" date="2025-05" db="UniProtKB">
        <authorList>
            <consortium name="EnsemblMetazoa"/>
        </authorList>
    </citation>
    <scope>IDENTIFICATION</scope>
</reference>
<protein>
    <recommendedName>
        <fullName evidence="4">Peptidase aspartic putative domain-containing protein</fullName>
    </recommendedName>
</protein>
<proteinExistence type="predicted"/>
<dbReference type="InterPro" id="IPR021109">
    <property type="entry name" value="Peptidase_aspartic_dom_sf"/>
</dbReference>
<organism evidence="2 3">
    <name type="scientific">Diabrotica virgifera virgifera</name>
    <name type="common">western corn rootworm</name>
    <dbReference type="NCBI Taxonomy" id="50390"/>
    <lineage>
        <taxon>Eukaryota</taxon>
        <taxon>Metazoa</taxon>
        <taxon>Ecdysozoa</taxon>
        <taxon>Arthropoda</taxon>
        <taxon>Hexapoda</taxon>
        <taxon>Insecta</taxon>
        <taxon>Pterygota</taxon>
        <taxon>Neoptera</taxon>
        <taxon>Endopterygota</taxon>
        <taxon>Coleoptera</taxon>
        <taxon>Polyphaga</taxon>
        <taxon>Cucujiformia</taxon>
        <taxon>Chrysomeloidea</taxon>
        <taxon>Chrysomelidae</taxon>
        <taxon>Galerucinae</taxon>
        <taxon>Diabroticina</taxon>
        <taxon>Diabroticites</taxon>
        <taxon>Diabrotica</taxon>
    </lineage>
</organism>
<dbReference type="PANTHER" id="PTHR47331">
    <property type="entry name" value="PHD-TYPE DOMAIN-CONTAINING PROTEIN"/>
    <property type="match status" value="1"/>
</dbReference>
<dbReference type="PANTHER" id="PTHR47331:SF4">
    <property type="entry name" value="PEPTIDASE S1 DOMAIN-CONTAINING PROTEIN"/>
    <property type="match status" value="1"/>
</dbReference>
<dbReference type="Pfam" id="PF03564">
    <property type="entry name" value="DUF1759"/>
    <property type="match status" value="1"/>
</dbReference>
<dbReference type="Proteomes" id="UP001652700">
    <property type="component" value="Unplaced"/>
</dbReference>
<feature type="region of interest" description="Disordered" evidence="1">
    <location>
        <begin position="408"/>
        <end position="427"/>
    </location>
</feature>
<dbReference type="EnsemblMetazoa" id="XM_028278179.2">
    <property type="protein sequence ID" value="XP_028133980.2"/>
    <property type="gene ID" value="LOC114329160"/>
</dbReference>
<evidence type="ECO:0008006" key="4">
    <source>
        <dbReference type="Google" id="ProtNLM"/>
    </source>
</evidence>
<keyword evidence="3" id="KW-1185">Reference proteome</keyword>
<accession>A0ABM5IJ46</accession>
<dbReference type="GeneID" id="114329160"/>
<dbReference type="Gene3D" id="2.40.70.10">
    <property type="entry name" value="Acid Proteases"/>
    <property type="match status" value="1"/>
</dbReference>